<dbReference type="GO" id="GO:0005829">
    <property type="term" value="C:cytosol"/>
    <property type="evidence" value="ECO:0007669"/>
    <property type="project" value="TreeGrafter"/>
</dbReference>
<dbReference type="SUPFAM" id="SSF46785">
    <property type="entry name" value="Winged helix' DNA-binding domain"/>
    <property type="match status" value="1"/>
</dbReference>
<gene>
    <name evidence="6" type="ORF">G7Y82_12360</name>
</gene>
<evidence type="ECO:0000256" key="1">
    <source>
        <dbReference type="ARBA" id="ARBA00009437"/>
    </source>
</evidence>
<evidence type="ECO:0000313" key="7">
    <source>
        <dbReference type="Proteomes" id="UP000653472"/>
    </source>
</evidence>
<dbReference type="Pfam" id="PF00126">
    <property type="entry name" value="HTH_1"/>
    <property type="match status" value="1"/>
</dbReference>
<accession>A0A969W9B1</accession>
<reference evidence="6" key="1">
    <citation type="submission" date="2020-03" db="EMBL/GenBank/DDBJ databases">
        <title>Solimonas marina sp. nov., isolated from deep seawater of the Pacific Ocean.</title>
        <authorList>
            <person name="Liu X."/>
            <person name="Lai Q."/>
            <person name="Sun F."/>
            <person name="Gai Y."/>
            <person name="Li G."/>
            <person name="Shao Z."/>
        </authorList>
    </citation>
    <scope>NUCLEOTIDE SEQUENCE</scope>
    <source>
        <strain evidence="6">C16B3</strain>
    </source>
</reference>
<dbReference type="FunFam" id="1.10.10.10:FF:000001">
    <property type="entry name" value="LysR family transcriptional regulator"/>
    <property type="match status" value="1"/>
</dbReference>
<keyword evidence="3" id="KW-0238">DNA-binding</keyword>
<dbReference type="GO" id="GO:0003677">
    <property type="term" value="F:DNA binding"/>
    <property type="evidence" value="ECO:0007669"/>
    <property type="project" value="UniProtKB-KW"/>
</dbReference>
<dbReference type="InterPro" id="IPR050950">
    <property type="entry name" value="HTH-type_LysR_regulators"/>
</dbReference>
<dbReference type="Gene3D" id="3.40.190.290">
    <property type="match status" value="1"/>
</dbReference>
<keyword evidence="7" id="KW-1185">Reference proteome</keyword>
<dbReference type="PRINTS" id="PR00039">
    <property type="entry name" value="HTHLYSR"/>
</dbReference>
<dbReference type="GO" id="GO:0003700">
    <property type="term" value="F:DNA-binding transcription factor activity"/>
    <property type="evidence" value="ECO:0007669"/>
    <property type="project" value="InterPro"/>
</dbReference>
<evidence type="ECO:0000256" key="2">
    <source>
        <dbReference type="ARBA" id="ARBA00023015"/>
    </source>
</evidence>
<dbReference type="AlphaFoldDB" id="A0A969W9B1"/>
<comment type="caution">
    <text evidence="6">The sequence shown here is derived from an EMBL/GenBank/DDBJ whole genome shotgun (WGS) entry which is preliminary data.</text>
</comment>
<comment type="similarity">
    <text evidence="1">Belongs to the LysR transcriptional regulatory family.</text>
</comment>
<dbReference type="PROSITE" id="PS50931">
    <property type="entry name" value="HTH_LYSR"/>
    <property type="match status" value="1"/>
</dbReference>
<dbReference type="Pfam" id="PF03466">
    <property type="entry name" value="LysR_substrate"/>
    <property type="match status" value="1"/>
</dbReference>
<dbReference type="SUPFAM" id="SSF53850">
    <property type="entry name" value="Periplasmic binding protein-like II"/>
    <property type="match status" value="1"/>
</dbReference>
<keyword evidence="2" id="KW-0805">Transcription regulation</keyword>
<name>A0A969W9B1_9GAMM</name>
<dbReference type="PANTHER" id="PTHR30419:SF8">
    <property type="entry name" value="NITROGEN ASSIMILATION TRANSCRIPTIONAL ACTIVATOR-RELATED"/>
    <property type="match status" value="1"/>
</dbReference>
<evidence type="ECO:0000259" key="5">
    <source>
        <dbReference type="PROSITE" id="PS50931"/>
    </source>
</evidence>
<evidence type="ECO:0000256" key="3">
    <source>
        <dbReference type="ARBA" id="ARBA00023125"/>
    </source>
</evidence>
<sequence>MDDRTLRYFVQVVRHGAFARAAEHAHATQPTLSKAIAQLELLCGGRLLERSRSGVRLTPEGEVVYRHAQLILDGMDRMRAELDALRGLQRGELRLGLAQLGSEMLFAPLLARYRQLYPDIVITLRERGSRLLEQAVASGELDVATTLPPTDPALDWLCVRDDPLLACLPVSHPHAHAKVFQLKWLTEMPLILFEEGFALNQLIRKALERRGIAPREVIHSAQADFILAMVASGSGVVLLPKLSAAGRSLSGVVTMPVADASLRWRMGVAWRRESQSPAARAWLALVRSTVEERAAQSPAA</sequence>
<dbReference type="InterPro" id="IPR005119">
    <property type="entry name" value="LysR_subst-bd"/>
</dbReference>
<dbReference type="RefSeq" id="WP_168148433.1">
    <property type="nucleotide sequence ID" value="NZ_JAAVXB010000006.1"/>
</dbReference>
<dbReference type="PANTHER" id="PTHR30419">
    <property type="entry name" value="HTH-TYPE TRANSCRIPTIONAL REGULATOR YBHD"/>
    <property type="match status" value="1"/>
</dbReference>
<evidence type="ECO:0000256" key="4">
    <source>
        <dbReference type="ARBA" id="ARBA00023163"/>
    </source>
</evidence>
<dbReference type="Proteomes" id="UP000653472">
    <property type="component" value="Unassembled WGS sequence"/>
</dbReference>
<dbReference type="InterPro" id="IPR000847">
    <property type="entry name" value="LysR_HTH_N"/>
</dbReference>
<evidence type="ECO:0000313" key="6">
    <source>
        <dbReference type="EMBL" id="NKF23111.1"/>
    </source>
</evidence>
<feature type="domain" description="HTH lysR-type" evidence="5">
    <location>
        <begin position="1"/>
        <end position="58"/>
    </location>
</feature>
<keyword evidence="4" id="KW-0804">Transcription</keyword>
<proteinExistence type="inferred from homology"/>
<organism evidence="6 7">
    <name type="scientific">Solimonas marina</name>
    <dbReference type="NCBI Taxonomy" id="2714601"/>
    <lineage>
        <taxon>Bacteria</taxon>
        <taxon>Pseudomonadati</taxon>
        <taxon>Pseudomonadota</taxon>
        <taxon>Gammaproteobacteria</taxon>
        <taxon>Nevskiales</taxon>
        <taxon>Nevskiaceae</taxon>
        <taxon>Solimonas</taxon>
    </lineage>
</organism>
<dbReference type="EMBL" id="JAAVXB010000006">
    <property type="protein sequence ID" value="NKF23111.1"/>
    <property type="molecule type" value="Genomic_DNA"/>
</dbReference>
<dbReference type="Gene3D" id="1.10.10.10">
    <property type="entry name" value="Winged helix-like DNA-binding domain superfamily/Winged helix DNA-binding domain"/>
    <property type="match status" value="1"/>
</dbReference>
<protein>
    <submittedName>
        <fullName evidence="6">LysR family transcriptional regulator</fullName>
    </submittedName>
</protein>
<dbReference type="InterPro" id="IPR036390">
    <property type="entry name" value="WH_DNA-bd_sf"/>
</dbReference>
<dbReference type="InterPro" id="IPR036388">
    <property type="entry name" value="WH-like_DNA-bd_sf"/>
</dbReference>